<dbReference type="EMBL" id="JBHSBN010000026">
    <property type="protein sequence ID" value="MFC4109572.1"/>
    <property type="molecule type" value="Genomic_DNA"/>
</dbReference>
<sequence length="143" mass="15912">MTTTTASGRASDATIVRVTAFDHLVLNVEDIERSLDFYCGTLGLELVRVDRWRAGKLRFPSVRVSPDTIIDLMHGPRGESNVDHFCLVVAPLDWQQVIDSGVFTVTEGPVGRYGARGEATSIYVRDPDGNSIELRWYPQDAEE</sequence>
<keyword evidence="3" id="KW-1185">Reference proteome</keyword>
<proteinExistence type="predicted"/>
<organism evidence="2 3">
    <name type="scientific">Micromonospora zhanjiangensis</name>
    <dbReference type="NCBI Taxonomy" id="1522057"/>
    <lineage>
        <taxon>Bacteria</taxon>
        <taxon>Bacillati</taxon>
        <taxon>Actinomycetota</taxon>
        <taxon>Actinomycetes</taxon>
        <taxon>Micromonosporales</taxon>
        <taxon>Micromonosporaceae</taxon>
        <taxon>Micromonospora</taxon>
    </lineage>
</organism>
<dbReference type="PROSITE" id="PS51819">
    <property type="entry name" value="VOC"/>
    <property type="match status" value="1"/>
</dbReference>
<dbReference type="InterPro" id="IPR050383">
    <property type="entry name" value="GlyoxalaseI/FosfomycinResist"/>
</dbReference>
<evidence type="ECO:0000313" key="2">
    <source>
        <dbReference type="EMBL" id="MFC4109572.1"/>
    </source>
</evidence>
<protein>
    <submittedName>
        <fullName evidence="2">VOC family protein</fullName>
    </submittedName>
</protein>
<dbReference type="RefSeq" id="WP_377551088.1">
    <property type="nucleotide sequence ID" value="NZ_JBHSBN010000026.1"/>
</dbReference>
<dbReference type="Gene3D" id="3.10.180.10">
    <property type="entry name" value="2,3-Dihydroxybiphenyl 1,2-Dioxygenase, domain 1"/>
    <property type="match status" value="1"/>
</dbReference>
<dbReference type="SUPFAM" id="SSF54593">
    <property type="entry name" value="Glyoxalase/Bleomycin resistance protein/Dihydroxybiphenyl dioxygenase"/>
    <property type="match status" value="1"/>
</dbReference>
<accession>A0ABV8KU44</accession>
<dbReference type="PANTHER" id="PTHR21366:SF14">
    <property type="entry name" value="GLYOXALASE DOMAIN-CONTAINING PROTEIN 5"/>
    <property type="match status" value="1"/>
</dbReference>
<feature type="domain" description="VOC" evidence="1">
    <location>
        <begin position="20"/>
        <end position="137"/>
    </location>
</feature>
<evidence type="ECO:0000313" key="3">
    <source>
        <dbReference type="Proteomes" id="UP001595868"/>
    </source>
</evidence>
<dbReference type="Pfam" id="PF00903">
    <property type="entry name" value="Glyoxalase"/>
    <property type="match status" value="1"/>
</dbReference>
<name>A0ABV8KU44_9ACTN</name>
<dbReference type="InterPro" id="IPR004360">
    <property type="entry name" value="Glyas_Fos-R_dOase_dom"/>
</dbReference>
<reference evidence="3" key="1">
    <citation type="journal article" date="2019" name="Int. J. Syst. Evol. Microbiol.">
        <title>The Global Catalogue of Microorganisms (GCM) 10K type strain sequencing project: providing services to taxonomists for standard genome sequencing and annotation.</title>
        <authorList>
            <consortium name="The Broad Institute Genomics Platform"/>
            <consortium name="The Broad Institute Genome Sequencing Center for Infectious Disease"/>
            <person name="Wu L."/>
            <person name="Ma J."/>
        </authorList>
    </citation>
    <scope>NUCLEOTIDE SEQUENCE [LARGE SCALE GENOMIC DNA]</scope>
    <source>
        <strain evidence="3">2902at01</strain>
    </source>
</reference>
<comment type="caution">
    <text evidence="2">The sequence shown here is derived from an EMBL/GenBank/DDBJ whole genome shotgun (WGS) entry which is preliminary data.</text>
</comment>
<dbReference type="Proteomes" id="UP001595868">
    <property type="component" value="Unassembled WGS sequence"/>
</dbReference>
<dbReference type="InterPro" id="IPR029068">
    <property type="entry name" value="Glyas_Bleomycin-R_OHBP_Dase"/>
</dbReference>
<evidence type="ECO:0000259" key="1">
    <source>
        <dbReference type="PROSITE" id="PS51819"/>
    </source>
</evidence>
<gene>
    <name evidence="2" type="ORF">ACFOX0_27020</name>
</gene>
<dbReference type="InterPro" id="IPR037523">
    <property type="entry name" value="VOC_core"/>
</dbReference>
<dbReference type="PANTHER" id="PTHR21366">
    <property type="entry name" value="GLYOXALASE FAMILY PROTEIN"/>
    <property type="match status" value="1"/>
</dbReference>